<reference evidence="1" key="1">
    <citation type="journal article" date="2015" name="J. Eukaryot. Microbiol.">
        <title>Chloroplast Genome Evolution in the Euglenaceae.</title>
        <authorList>
            <person name="Bennett M.S."/>
            <person name="Triemer R.E."/>
        </authorList>
    </citation>
    <scope>NUCLEOTIDE SEQUENCE</scope>
    <source>
        <strain evidence="1">UTEX 1327</strain>
    </source>
</reference>
<dbReference type="SUPFAM" id="SSF56553">
    <property type="entry name" value="Insert subdomain of RNA polymerase alpha subunit"/>
    <property type="match status" value="1"/>
</dbReference>
<dbReference type="InterPro" id="IPR036643">
    <property type="entry name" value="RNApol_insert_sf"/>
</dbReference>
<dbReference type="GeneID" id="24571441"/>
<name>A0A0G3VSC7_9EUGL</name>
<accession>A0A0G3VSC7</accession>
<dbReference type="EMBL" id="KP686077">
    <property type="protein sequence ID" value="AKL82419.1"/>
    <property type="molecule type" value="Genomic_DNA"/>
</dbReference>
<evidence type="ECO:0000313" key="1">
    <source>
        <dbReference type="EMBL" id="AKL82419.1"/>
    </source>
</evidence>
<geneLocation type="chloroplast" evidence="1"/>
<proteinExistence type="predicted"/>
<keyword evidence="1" id="KW-0934">Plastid</keyword>
<gene>
    <name evidence="1" type="primary">rpoA</name>
</gene>
<sequence>MKLIKLSVLRNQSIISTNYSVLRIGFPASLELNYFSNSIRRSLLRDIGTFKITEKLILVSRRNIFSPYESFSNSANLEGIRQSIKEVETNLLSLAFRVKNKRYNGIENGSFFINFGKIGTGKLRASGLKTTIPNEIEAVNKSKLILNIVSNQIKVKIIGFVEFLKANYKNSIVNVNYSCD</sequence>
<organism evidence="1">
    <name type="scientific">Trachelomonas volvocina</name>
    <dbReference type="NCBI Taxonomy" id="103340"/>
    <lineage>
        <taxon>Eukaryota</taxon>
        <taxon>Discoba</taxon>
        <taxon>Euglenozoa</taxon>
        <taxon>Euglenida</taxon>
        <taxon>Spirocuta</taxon>
        <taxon>Euglenophyceae</taxon>
        <taxon>Euglenales</taxon>
        <taxon>Euglenaceae</taxon>
        <taxon>Trachelomonas</taxon>
    </lineage>
</organism>
<keyword evidence="1" id="KW-0150">Chloroplast</keyword>
<dbReference type="RefSeq" id="YP_009145506.1">
    <property type="nucleotide sequence ID" value="NC_027288.1"/>
</dbReference>
<dbReference type="AlphaFoldDB" id="A0A0G3VSC7"/>
<protein>
    <submittedName>
        <fullName evidence="1">RNA polymerase alpha subunit</fullName>
    </submittedName>
</protein>